<name>A0ABM7R6Y7_9BACT</name>
<reference evidence="7 8" key="1">
    <citation type="submission" date="2021-06" db="EMBL/GenBank/DDBJ databases">
        <title>Complete genome of Haloferula helveola possessing various polysaccharide degrading enzymes.</title>
        <authorList>
            <person name="Takami H."/>
            <person name="Huang C."/>
            <person name="Hamasaki K."/>
        </authorList>
    </citation>
    <scope>NUCLEOTIDE SEQUENCE [LARGE SCALE GENOMIC DNA]</scope>
    <source>
        <strain evidence="7 8">CN-1</strain>
    </source>
</reference>
<comment type="subcellular location">
    <subcellularLocation>
        <location evidence="1">Cell membrane</location>
        <topology evidence="1">Multi-pass membrane protein</topology>
    </subcellularLocation>
</comment>
<dbReference type="Proteomes" id="UP001374893">
    <property type="component" value="Chromosome"/>
</dbReference>
<evidence type="ECO:0000313" key="8">
    <source>
        <dbReference type="Proteomes" id="UP001374893"/>
    </source>
</evidence>
<dbReference type="Pfam" id="PF03739">
    <property type="entry name" value="LptF_LptG"/>
    <property type="match status" value="1"/>
</dbReference>
<feature type="transmembrane region" description="Helical" evidence="6">
    <location>
        <begin position="327"/>
        <end position="344"/>
    </location>
</feature>
<evidence type="ECO:0000256" key="2">
    <source>
        <dbReference type="ARBA" id="ARBA00022475"/>
    </source>
</evidence>
<dbReference type="InterPro" id="IPR005495">
    <property type="entry name" value="LptG/LptF_permease"/>
</dbReference>
<accession>A0ABM7R6Y7</accession>
<sequence>MSGTLFAIVLLSALLVLGNLFKEIRPLLVEVGAPLWVLWDFLLGIIPVSLIYTVPWAFLSAVLLVFGRMSSDNELNAFRAAGVSLVRLSAPVVILGLAFSALCLWLNLQVAPEAKRRVEDIVTRTIIQDPRSLLRAGVDQSRIKNVKVDSESSEGDVFHNFHIFVMEDNDDSTDGGAYIHADTAKTVVDEEKQQIRLRLTGVYSDGPAGPSKDFTLMSGDLEWMVVDYSEDARRKPKPSAMTNKEIDDFLASWPTLPEKYRARYRAEQMRRYSSSFACLAFAFIGVPLGIKARRRDTSTGLIVSLAVGVTYFLAGSMIENPTEDGQWVLWIPNLLCLGLGIFLFRRARFR</sequence>
<keyword evidence="3 6" id="KW-0812">Transmembrane</keyword>
<dbReference type="PANTHER" id="PTHR33529:SF2">
    <property type="entry name" value="LIPOPOLYSACCHARIDE EXPORT SYSTEM PERMEASE PROTEIN LPTG"/>
    <property type="match status" value="1"/>
</dbReference>
<feature type="transmembrane region" description="Helical" evidence="6">
    <location>
        <begin position="42"/>
        <end position="67"/>
    </location>
</feature>
<evidence type="ECO:0000256" key="5">
    <source>
        <dbReference type="ARBA" id="ARBA00023136"/>
    </source>
</evidence>
<proteinExistence type="predicted"/>
<evidence type="ECO:0000256" key="1">
    <source>
        <dbReference type="ARBA" id="ARBA00004651"/>
    </source>
</evidence>
<dbReference type="PANTHER" id="PTHR33529">
    <property type="entry name" value="SLR0882 PROTEIN-RELATED"/>
    <property type="match status" value="1"/>
</dbReference>
<feature type="transmembrane region" description="Helical" evidence="6">
    <location>
        <begin position="88"/>
        <end position="108"/>
    </location>
</feature>
<evidence type="ECO:0000256" key="3">
    <source>
        <dbReference type="ARBA" id="ARBA00022692"/>
    </source>
</evidence>
<evidence type="ECO:0000256" key="6">
    <source>
        <dbReference type="SAM" id="Phobius"/>
    </source>
</evidence>
<keyword evidence="4 6" id="KW-1133">Transmembrane helix</keyword>
<feature type="transmembrane region" description="Helical" evidence="6">
    <location>
        <begin position="297"/>
        <end position="315"/>
    </location>
</feature>
<evidence type="ECO:0000256" key="4">
    <source>
        <dbReference type="ARBA" id="ARBA00022989"/>
    </source>
</evidence>
<protein>
    <submittedName>
        <fullName evidence="7">YjgP/YjgQ family permease</fullName>
    </submittedName>
</protein>
<keyword evidence="8" id="KW-1185">Reference proteome</keyword>
<evidence type="ECO:0000313" key="7">
    <source>
        <dbReference type="EMBL" id="BCX46398.1"/>
    </source>
</evidence>
<organism evidence="7 8">
    <name type="scientific">Haloferula helveola</name>
    <dbReference type="NCBI Taxonomy" id="490095"/>
    <lineage>
        <taxon>Bacteria</taxon>
        <taxon>Pseudomonadati</taxon>
        <taxon>Verrucomicrobiota</taxon>
        <taxon>Verrucomicrobiia</taxon>
        <taxon>Verrucomicrobiales</taxon>
        <taxon>Verrucomicrobiaceae</taxon>
        <taxon>Haloferula</taxon>
    </lineage>
</organism>
<gene>
    <name evidence="7" type="primary">lptF</name>
    <name evidence="7" type="ORF">HAHE_03060</name>
</gene>
<keyword evidence="5 6" id="KW-0472">Membrane</keyword>
<keyword evidence="2" id="KW-1003">Cell membrane</keyword>
<dbReference type="EMBL" id="AP024702">
    <property type="protein sequence ID" value="BCX46398.1"/>
    <property type="molecule type" value="Genomic_DNA"/>
</dbReference>